<dbReference type="AlphaFoldDB" id="A0A5M6DEL0"/>
<comment type="caution">
    <text evidence="2">The sequence shown here is derived from an EMBL/GenBank/DDBJ whole genome shotgun (WGS) entry which is preliminary data.</text>
</comment>
<dbReference type="CDD" id="cd07067">
    <property type="entry name" value="HP_PGM_like"/>
    <property type="match status" value="1"/>
</dbReference>
<dbReference type="SUPFAM" id="SSF53254">
    <property type="entry name" value="Phosphoglycerate mutase-like"/>
    <property type="match status" value="1"/>
</dbReference>
<feature type="region of interest" description="Disordered" evidence="1">
    <location>
        <begin position="44"/>
        <end position="65"/>
    </location>
</feature>
<protein>
    <recommendedName>
        <fullName evidence="4">Phosphohistidine phosphatase</fullName>
    </recommendedName>
</protein>
<name>A0A5M6DEL0_9BACT</name>
<feature type="region of interest" description="Disordered" evidence="1">
    <location>
        <begin position="1"/>
        <end position="30"/>
    </location>
</feature>
<feature type="compositionally biased region" description="Basic and acidic residues" evidence="1">
    <location>
        <begin position="20"/>
        <end position="29"/>
    </location>
</feature>
<evidence type="ECO:0000256" key="1">
    <source>
        <dbReference type="SAM" id="MobiDB-lite"/>
    </source>
</evidence>
<keyword evidence="3" id="KW-1185">Reference proteome</keyword>
<evidence type="ECO:0000313" key="2">
    <source>
        <dbReference type="EMBL" id="KAA5543625.1"/>
    </source>
</evidence>
<gene>
    <name evidence="2" type="ORF">FYK55_10470</name>
</gene>
<dbReference type="Gene3D" id="3.40.50.1240">
    <property type="entry name" value="Phosphoglycerate mutase-like"/>
    <property type="match status" value="1"/>
</dbReference>
<dbReference type="InterPro" id="IPR013078">
    <property type="entry name" value="His_Pase_superF_clade-1"/>
</dbReference>
<dbReference type="PANTHER" id="PTHR47623">
    <property type="entry name" value="OS09G0287300 PROTEIN"/>
    <property type="match status" value="1"/>
</dbReference>
<dbReference type="InterPro" id="IPR029033">
    <property type="entry name" value="His_PPase_superfam"/>
</dbReference>
<organism evidence="2 3">
    <name type="scientific">Roseiconus nitratireducens</name>
    <dbReference type="NCBI Taxonomy" id="2605748"/>
    <lineage>
        <taxon>Bacteria</taxon>
        <taxon>Pseudomonadati</taxon>
        <taxon>Planctomycetota</taxon>
        <taxon>Planctomycetia</taxon>
        <taxon>Pirellulales</taxon>
        <taxon>Pirellulaceae</taxon>
        <taxon>Roseiconus</taxon>
    </lineage>
</organism>
<dbReference type="Proteomes" id="UP000324479">
    <property type="component" value="Unassembled WGS sequence"/>
</dbReference>
<reference evidence="2 3" key="1">
    <citation type="submission" date="2019-08" db="EMBL/GenBank/DDBJ databases">
        <authorList>
            <person name="Dhanesh K."/>
            <person name="Kumar G."/>
            <person name="Sasikala C."/>
            <person name="Venkata Ramana C."/>
        </authorList>
    </citation>
    <scope>NUCLEOTIDE SEQUENCE [LARGE SCALE GENOMIC DNA]</scope>
    <source>
        <strain evidence="2 3">JC645</strain>
    </source>
</reference>
<dbReference type="SMART" id="SM00855">
    <property type="entry name" value="PGAM"/>
    <property type="match status" value="1"/>
</dbReference>
<dbReference type="Pfam" id="PF00300">
    <property type="entry name" value="His_Phos_1"/>
    <property type="match status" value="1"/>
</dbReference>
<accession>A0A5M6DEL0</accession>
<proteinExistence type="predicted"/>
<sequence length="208" mass="22546">MLNHSGSEMGRASGAGAPAEFHHTRDNRSKGTMANQLILMRHAKSSHDDAALSDHDRPLSPRGRHDAPRMADWLDQQDAVPHLILCSTATRTRQTAELMLTRWGKTPIVSFCKSLYLASPEAMLATVRSDHCDQGSIMILAHNPGISELASILAGQSLPMPTAAVAIFDLPATQADKPGRESRSALDRLSVDSRLPLVAFTRPKALDP</sequence>
<evidence type="ECO:0008006" key="4">
    <source>
        <dbReference type="Google" id="ProtNLM"/>
    </source>
</evidence>
<feature type="compositionally biased region" description="Basic and acidic residues" evidence="1">
    <location>
        <begin position="45"/>
        <end position="65"/>
    </location>
</feature>
<dbReference type="EMBL" id="VWOX01000005">
    <property type="protein sequence ID" value="KAA5543625.1"/>
    <property type="molecule type" value="Genomic_DNA"/>
</dbReference>
<dbReference type="PANTHER" id="PTHR47623:SF1">
    <property type="entry name" value="OS09G0287300 PROTEIN"/>
    <property type="match status" value="1"/>
</dbReference>
<evidence type="ECO:0000313" key="3">
    <source>
        <dbReference type="Proteomes" id="UP000324479"/>
    </source>
</evidence>